<accession>A0A6I4YMS4</accession>
<dbReference type="GO" id="GO:0003677">
    <property type="term" value="F:DNA binding"/>
    <property type="evidence" value="ECO:0007669"/>
    <property type="project" value="UniProtKB-KW"/>
</dbReference>
<dbReference type="Pfam" id="PF04237">
    <property type="entry name" value="YjbR"/>
    <property type="match status" value="1"/>
</dbReference>
<name>A0A6I4YMS4_9DEIO</name>
<dbReference type="InterPro" id="IPR038056">
    <property type="entry name" value="YjbR-like_sf"/>
</dbReference>
<dbReference type="Proteomes" id="UP000430519">
    <property type="component" value="Unassembled WGS sequence"/>
</dbReference>
<dbReference type="AlphaFoldDB" id="A0A6I4YMS4"/>
<dbReference type="EMBL" id="WVHK01000010">
    <property type="protein sequence ID" value="MXV18885.1"/>
    <property type="molecule type" value="Genomic_DNA"/>
</dbReference>
<reference evidence="1 2" key="1">
    <citation type="submission" date="2019-11" db="EMBL/GenBank/DDBJ databases">
        <title>Genome sequence of Deinococcus xianganensis Y35, AI-2 producing algicidal bacterium, isolated from lake water.</title>
        <authorList>
            <person name="Li Y."/>
        </authorList>
    </citation>
    <scope>NUCLEOTIDE SEQUENCE [LARGE SCALE GENOMIC DNA]</scope>
    <source>
        <strain evidence="1 2">Y35</strain>
    </source>
</reference>
<comment type="caution">
    <text evidence="1">The sequence shown here is derived from an EMBL/GenBank/DDBJ whole genome shotgun (WGS) entry which is preliminary data.</text>
</comment>
<organism evidence="1 2">
    <name type="scientific">Deinococcus xianganensis</name>
    <dbReference type="NCBI Taxonomy" id="1507289"/>
    <lineage>
        <taxon>Bacteria</taxon>
        <taxon>Thermotogati</taxon>
        <taxon>Deinococcota</taxon>
        <taxon>Deinococci</taxon>
        <taxon>Deinococcales</taxon>
        <taxon>Deinococcaceae</taxon>
        <taxon>Deinococcus</taxon>
    </lineage>
</organism>
<proteinExistence type="predicted"/>
<dbReference type="Gene3D" id="3.90.1150.30">
    <property type="match status" value="1"/>
</dbReference>
<gene>
    <name evidence="1" type="ORF">GLX28_04440</name>
</gene>
<dbReference type="PANTHER" id="PTHR35145">
    <property type="entry name" value="CYTOPLASMIC PROTEIN-RELATED"/>
    <property type="match status" value="1"/>
</dbReference>
<dbReference type="SUPFAM" id="SSF142906">
    <property type="entry name" value="YjbR-like"/>
    <property type="match status" value="1"/>
</dbReference>
<sequence length="122" mass="13309">MQSIADLRALCAALPHSRETFPFGATTLVFKVGPADAGKMYALTDVQADPVTVSVKVRPERGDELRAAHDAITPGYHLNKRHWVTVTLDGRVRPELIRELIMGSHALVVGGLTRAQREDLGL</sequence>
<dbReference type="InterPro" id="IPR058532">
    <property type="entry name" value="YjbR/MT2646/Rv2570-like"/>
</dbReference>
<dbReference type="RefSeq" id="WP_160977112.1">
    <property type="nucleotide sequence ID" value="NZ_WVHK01000010.1"/>
</dbReference>
<dbReference type="PANTHER" id="PTHR35145:SF1">
    <property type="entry name" value="CYTOPLASMIC PROTEIN"/>
    <property type="match status" value="1"/>
</dbReference>
<protein>
    <submittedName>
        <fullName evidence="1">MmcQ/YjbR family DNA-binding protein</fullName>
    </submittedName>
</protein>
<evidence type="ECO:0000313" key="2">
    <source>
        <dbReference type="Proteomes" id="UP000430519"/>
    </source>
</evidence>
<dbReference type="InterPro" id="IPR007351">
    <property type="entry name" value="YjbR"/>
</dbReference>
<evidence type="ECO:0000313" key="1">
    <source>
        <dbReference type="EMBL" id="MXV18885.1"/>
    </source>
</evidence>
<keyword evidence="2" id="KW-1185">Reference proteome</keyword>
<keyword evidence="1" id="KW-0238">DNA-binding</keyword>